<organism evidence="1 2">
    <name type="scientific">Planomonospora sphaerica</name>
    <dbReference type="NCBI Taxonomy" id="161355"/>
    <lineage>
        <taxon>Bacteria</taxon>
        <taxon>Bacillati</taxon>
        <taxon>Actinomycetota</taxon>
        <taxon>Actinomycetes</taxon>
        <taxon>Streptosporangiales</taxon>
        <taxon>Streptosporangiaceae</taxon>
        <taxon>Planomonospora</taxon>
    </lineage>
</organism>
<sequence length="113" mass="11845">MAPDYRSAILAALARTGLEFEVDDCEVLGWRHLGLAYGKGFALVPSSFGAPPTAGGVTLPLAGHLPAPDLELVWRRDALPPAGAAFTRVAEAAARERGRLEAAPPVRPSDTDT</sequence>
<evidence type="ECO:0000313" key="1">
    <source>
        <dbReference type="EMBL" id="GAT64423.1"/>
    </source>
</evidence>
<keyword evidence="2" id="KW-1185">Reference proteome</keyword>
<dbReference type="AlphaFoldDB" id="A0A161M6P7"/>
<protein>
    <submittedName>
        <fullName evidence="1">LysR family transcriptional regulator</fullName>
    </submittedName>
</protein>
<accession>A0A161M6P7</accession>
<comment type="caution">
    <text evidence="1">The sequence shown here is derived from an EMBL/GenBank/DDBJ whole genome shotgun (WGS) entry which is preliminary data.</text>
</comment>
<name>A0A161M6P7_9ACTN</name>
<reference evidence="2" key="2">
    <citation type="submission" date="2016-04" db="EMBL/GenBank/DDBJ databases">
        <title>Planomonospora sphaerica JCM9374 whole genome shotgun sequence.</title>
        <authorList>
            <person name="Suzuki T."/>
            <person name="Dohra H."/>
            <person name="Kodani S."/>
        </authorList>
    </citation>
    <scope>NUCLEOTIDE SEQUENCE [LARGE SCALE GENOMIC DNA]</scope>
    <source>
        <strain evidence="2">JCM 9374</strain>
    </source>
</reference>
<dbReference type="Gene3D" id="3.40.190.10">
    <property type="entry name" value="Periplasmic binding protein-like II"/>
    <property type="match status" value="2"/>
</dbReference>
<dbReference type="EMBL" id="BDCX01000001">
    <property type="protein sequence ID" value="GAT64423.1"/>
    <property type="molecule type" value="Genomic_DNA"/>
</dbReference>
<gene>
    <name evidence="1" type="ORF">PS9374_00053</name>
</gene>
<proteinExistence type="predicted"/>
<dbReference type="Proteomes" id="UP000077701">
    <property type="component" value="Unassembled WGS sequence"/>
</dbReference>
<evidence type="ECO:0000313" key="2">
    <source>
        <dbReference type="Proteomes" id="UP000077701"/>
    </source>
</evidence>
<reference evidence="1 2" key="1">
    <citation type="journal article" date="2016" name="Genome Announc.">
        <title>Draft Genome Sequence of Planomonospora sphaerica JCM9374, a Rare Actinomycete.</title>
        <authorList>
            <person name="Dohra H."/>
            <person name="Suzuki T."/>
            <person name="Inoue Y."/>
            <person name="Kodani S."/>
        </authorList>
    </citation>
    <scope>NUCLEOTIDE SEQUENCE [LARGE SCALE GENOMIC DNA]</scope>
    <source>
        <strain evidence="1 2">JCM 9374</strain>
    </source>
</reference>
<dbReference type="STRING" id="161355.PS9374_00053"/>
<dbReference type="RefSeq" id="WP_068893865.1">
    <property type="nucleotide sequence ID" value="NZ_BDCX01000001.1"/>
</dbReference>